<dbReference type="Proteomes" id="UP000011682">
    <property type="component" value="Unassembled WGS sequence"/>
</dbReference>
<gene>
    <name evidence="2" type="ORF">D187_008619</name>
</gene>
<sequence>MLDQTPHHRDLLLQRAHYPRTPRAPGRLKDRERSALTSGMRRWRARRGPGLRPPALE</sequence>
<keyword evidence="3" id="KW-1185">Reference proteome</keyword>
<accession>S9PH71</accession>
<dbReference type="AlphaFoldDB" id="S9PH71"/>
<evidence type="ECO:0000313" key="2">
    <source>
        <dbReference type="EMBL" id="EPX62431.1"/>
    </source>
</evidence>
<organism evidence="2 3">
    <name type="scientific">Cystobacter fuscus (strain ATCC 25194 / DSM 2262 / NBRC 100088 / M29)</name>
    <dbReference type="NCBI Taxonomy" id="1242864"/>
    <lineage>
        <taxon>Bacteria</taxon>
        <taxon>Pseudomonadati</taxon>
        <taxon>Myxococcota</taxon>
        <taxon>Myxococcia</taxon>
        <taxon>Myxococcales</taxon>
        <taxon>Cystobacterineae</taxon>
        <taxon>Archangiaceae</taxon>
        <taxon>Cystobacter</taxon>
    </lineage>
</organism>
<evidence type="ECO:0000313" key="3">
    <source>
        <dbReference type="Proteomes" id="UP000011682"/>
    </source>
</evidence>
<feature type="compositionally biased region" description="Basic and acidic residues" evidence="1">
    <location>
        <begin position="1"/>
        <end position="12"/>
    </location>
</feature>
<comment type="caution">
    <text evidence="2">The sequence shown here is derived from an EMBL/GenBank/DDBJ whole genome shotgun (WGS) entry which is preliminary data.</text>
</comment>
<evidence type="ECO:0000256" key="1">
    <source>
        <dbReference type="SAM" id="MobiDB-lite"/>
    </source>
</evidence>
<reference evidence="2" key="1">
    <citation type="submission" date="2013-05" db="EMBL/GenBank/DDBJ databases">
        <title>Genome assembly of Cystobacter fuscus DSM 2262.</title>
        <authorList>
            <person name="Sharma G."/>
            <person name="Khatri I."/>
            <person name="Kaur C."/>
            <person name="Mayilraj S."/>
            <person name="Subramanian S."/>
        </authorList>
    </citation>
    <scope>NUCLEOTIDE SEQUENCE [LARGE SCALE GENOMIC DNA]</scope>
    <source>
        <strain evidence="2">DSM 2262</strain>
    </source>
</reference>
<proteinExistence type="predicted"/>
<protein>
    <submittedName>
        <fullName evidence="2">Uncharacterized protein</fullName>
    </submittedName>
</protein>
<dbReference type="EMBL" id="ANAH02000007">
    <property type="protein sequence ID" value="EPX62431.1"/>
    <property type="molecule type" value="Genomic_DNA"/>
</dbReference>
<feature type="region of interest" description="Disordered" evidence="1">
    <location>
        <begin position="1"/>
        <end position="57"/>
    </location>
</feature>
<name>S9PH71_CYSF2</name>